<accession>A0AA43GZL8</accession>
<dbReference type="Pfam" id="PF12469">
    <property type="entry name" value="Cmr2_N"/>
    <property type="match status" value="1"/>
</dbReference>
<dbReference type="InterPro" id="IPR043128">
    <property type="entry name" value="Rev_trsase/Diguanyl_cyclase"/>
</dbReference>
<evidence type="ECO:0000256" key="2">
    <source>
        <dbReference type="ARBA" id="ARBA00023118"/>
    </source>
</evidence>
<feature type="domain" description="Cas10/Cmr2 second palm" evidence="4">
    <location>
        <begin position="761"/>
        <end position="907"/>
    </location>
</feature>
<evidence type="ECO:0000259" key="4">
    <source>
        <dbReference type="Pfam" id="PF22335"/>
    </source>
</evidence>
<evidence type="ECO:0000313" key="5">
    <source>
        <dbReference type="EMBL" id="MDH6064716.1"/>
    </source>
</evidence>
<gene>
    <name evidence="5" type="primary">cas10</name>
    <name evidence="5" type="ORF">NWP23_13315</name>
</gene>
<dbReference type="InterPro" id="IPR054767">
    <property type="entry name" value="Cas10-Cmr2_palm2"/>
</dbReference>
<sequence>MNVYHRKIYAFLRAIEKINWLMVDFHYIYDNLACLQPYLPDLQKWWESENAEQAVHISISSDRVSLNDVGTERNEKHIIFCHSISGERQEITVTAFEKSLDISKIAQEEDVEKVFWWFWRYLPELLAAQDARYALLIPTHRILPDCPLHGYQSTVSALTGAIFSDENESDSGNKSPYLLLFTFSPIQEFIKSSRKFLDFWAGSFLLHYFSALLCFEAAKKYGPDTVITPSLWSQEIIDALMIEHFHELPEIQAIFKNPCEHIKIDPVKNFESSHLQSLSTAGFPNVITILVPNQEKAVALGKHLENTLKDTWLKISSDVRSSVKERVRDLVKNQQELQRTWKIIAKEFIQVMDEQELSQIWNLITDEFVQGKNEAELEQAWLEMGISPDKLVNIKKSRDIKTTLQDFYQGGNWEWNELWNVQIKNTWETYFVAVALGSPEQPLEIEQGNHQLQAWINSQNQIAQPIIDLPSPTEQPIYGKFNVGSWWGSLQARLGNGIQAIKNTRAWQIPVAPGERSTLSGQYSALYPRFNYQKFQNGFGIPSESLRLFWRVMALAYPGLFNGSEKLNAIELTKRMAWKYGGVAQSLGIPLNDDDDYENLIRFPNLCSIAAAHFASHNPAEVERYWQDLEREFQQHPQFQNQESKYREFKKLTRRPFQVKRADESLRRDTNYQKGYNGIMFSSKWLADDMGLEVSETSGLRSIVDTVQKKHFGDSTPADWWVLILGDGDGMGGYVNGRKLKKYEDYIIKDLVDKNHIRDEEAWEELLKNTRKRMGPATHVGLNRALLDFSNRLVPYIAEQRCCGRVIYSGGDDVMVALPLGDLPKFLRSLRAAWCGSQDPEGEFRCMGGYWQWNEKTPKPADIPSRPLFTMGKEATMSLGVVIAHKSVPLPTVLEKLWSAEKDKAKKLLGGSIGNKTISDKDGLCFQIIYGSGNTLEALMKGHLLESWWQLIQAIQNFKQVDFSPILYRLAEELPRHADVTENDKLFRQVAEVVLHSRNQEVPENVKNALLTWLDEWEEWAFCIKQKNKNNQDDALGNSPEDISMLLKFTAFLMSRWQVESNWIVKSDLNISRK</sequence>
<dbReference type="NCBIfam" id="TIGR02577">
    <property type="entry name" value="cas_TM1794_Cmr2"/>
    <property type="match status" value="1"/>
</dbReference>
<keyword evidence="1" id="KW-0547">Nucleotide-binding</keyword>
<keyword evidence="2" id="KW-0051">Antiviral defense</keyword>
<dbReference type="Gene3D" id="3.30.70.2220">
    <property type="entry name" value="CRISPR-Cas system, Cmr2 subunit, D1 domain, cysteine cluster"/>
    <property type="match status" value="1"/>
</dbReference>
<evidence type="ECO:0000259" key="3">
    <source>
        <dbReference type="Pfam" id="PF12469"/>
    </source>
</evidence>
<dbReference type="Gene3D" id="3.30.70.270">
    <property type="match status" value="1"/>
</dbReference>
<organism evidence="5 6">
    <name type="scientific">Umezakia ovalisporum FSS-62</name>
    <dbReference type="NCBI Taxonomy" id="2971776"/>
    <lineage>
        <taxon>Bacteria</taxon>
        <taxon>Bacillati</taxon>
        <taxon>Cyanobacteriota</taxon>
        <taxon>Cyanophyceae</taxon>
        <taxon>Nostocales</taxon>
        <taxon>Nodulariaceae</taxon>
        <taxon>Umezakia</taxon>
    </lineage>
</organism>
<reference evidence="5 6" key="1">
    <citation type="journal article" date="2023" name="J. Phycol.">
        <title>Chrysosporum ovalisporum is synonymous with the true-branching cyanobacterium Umezakia natans (Nostocales/Aphanizomenonaceae).</title>
        <authorList>
            <person name="McGregor G.B."/>
            <person name="Sendall B.C."/>
            <person name="Niiyama Y."/>
            <person name="Tuji A."/>
            <person name="Willis A."/>
        </authorList>
    </citation>
    <scope>NUCLEOTIDE SEQUENCE [LARGE SCALE GENOMIC DNA]</scope>
    <source>
        <strain evidence="5 6">FSS-62</strain>
    </source>
</reference>
<dbReference type="RefSeq" id="WP_280688068.1">
    <property type="nucleotide sequence ID" value="NZ_JANQDL010000091.1"/>
</dbReference>
<dbReference type="GO" id="GO:0051607">
    <property type="term" value="P:defense response to virus"/>
    <property type="evidence" value="ECO:0007669"/>
    <property type="project" value="UniProtKB-KW"/>
</dbReference>
<dbReference type="EMBL" id="JANQDL010000091">
    <property type="protein sequence ID" value="MDH6064716.1"/>
    <property type="molecule type" value="Genomic_DNA"/>
</dbReference>
<protein>
    <submittedName>
        <fullName evidence="5">Type III-B CRISPR-associated protein Cas10/Cmr2</fullName>
    </submittedName>
</protein>
<proteinExistence type="predicted"/>
<dbReference type="Pfam" id="PF22335">
    <property type="entry name" value="Cas10-Cmr2_palm2"/>
    <property type="match status" value="1"/>
</dbReference>
<dbReference type="InterPro" id="IPR024615">
    <property type="entry name" value="CRISPR-assoc_Cmr2_N"/>
</dbReference>
<evidence type="ECO:0000313" key="6">
    <source>
        <dbReference type="Proteomes" id="UP001159370"/>
    </source>
</evidence>
<dbReference type="GO" id="GO:0000166">
    <property type="term" value="F:nucleotide binding"/>
    <property type="evidence" value="ECO:0007669"/>
    <property type="project" value="UniProtKB-KW"/>
</dbReference>
<dbReference type="Proteomes" id="UP001159370">
    <property type="component" value="Unassembled WGS sequence"/>
</dbReference>
<dbReference type="InterPro" id="IPR013407">
    <property type="entry name" value="CRISPR-assoc_prot_Cmr2"/>
</dbReference>
<feature type="domain" description="CRISPR-associated protein Cmr2 N-terminal" evidence="3">
    <location>
        <begin position="178"/>
        <end position="315"/>
    </location>
</feature>
<name>A0AA43GZL8_9CYAN</name>
<evidence type="ECO:0000256" key="1">
    <source>
        <dbReference type="ARBA" id="ARBA00022741"/>
    </source>
</evidence>
<dbReference type="InterPro" id="IPR038242">
    <property type="entry name" value="Cmr2_N"/>
</dbReference>
<dbReference type="AlphaFoldDB" id="A0AA43GZL8"/>
<comment type="caution">
    <text evidence="5">The sequence shown here is derived from an EMBL/GenBank/DDBJ whole genome shotgun (WGS) entry which is preliminary data.</text>
</comment>